<evidence type="ECO:0000313" key="16">
    <source>
        <dbReference type="EnsemblMetazoa" id="XP_014257089.1"/>
    </source>
</evidence>
<dbReference type="GO" id="GO:0005506">
    <property type="term" value="F:iron ion binding"/>
    <property type="evidence" value="ECO:0007669"/>
    <property type="project" value="InterPro"/>
</dbReference>
<dbReference type="GO" id="GO:0004497">
    <property type="term" value="F:monooxygenase activity"/>
    <property type="evidence" value="ECO:0007669"/>
    <property type="project" value="UniProtKB-KW"/>
</dbReference>
<evidence type="ECO:0008006" key="18">
    <source>
        <dbReference type="Google" id="ProtNLM"/>
    </source>
</evidence>
<evidence type="ECO:0000256" key="10">
    <source>
        <dbReference type="ARBA" id="ARBA00023002"/>
    </source>
</evidence>
<comment type="subcellular location">
    <subcellularLocation>
        <location evidence="4">Endoplasmic reticulum membrane</location>
        <topology evidence="4">Peripheral membrane protein</topology>
    </subcellularLocation>
    <subcellularLocation>
        <location evidence="3">Microsome membrane</location>
        <topology evidence="3">Peripheral membrane protein</topology>
    </subcellularLocation>
</comment>
<dbReference type="CDD" id="cd11056">
    <property type="entry name" value="CYP6-like"/>
    <property type="match status" value="1"/>
</dbReference>
<evidence type="ECO:0000256" key="1">
    <source>
        <dbReference type="ARBA" id="ARBA00001971"/>
    </source>
</evidence>
<dbReference type="GO" id="GO:0016705">
    <property type="term" value="F:oxidoreductase activity, acting on paired donors, with incorporation or reduction of molecular oxygen"/>
    <property type="evidence" value="ECO:0007669"/>
    <property type="project" value="InterPro"/>
</dbReference>
<keyword evidence="13" id="KW-0472">Membrane</keyword>
<evidence type="ECO:0000256" key="14">
    <source>
        <dbReference type="PIRSR" id="PIRSR602403-1"/>
    </source>
</evidence>
<dbReference type="Pfam" id="PF00067">
    <property type="entry name" value="p450"/>
    <property type="match status" value="1"/>
</dbReference>
<keyword evidence="12 15" id="KW-0503">Monooxygenase</keyword>
<sequence>MIGMLLVLIILLLLPLLLWRRTKFYWEKRKIPYVPPTFPFGNIKDIIFMHKTLGEVYDEIYWKFKDLPYGGMYRFISPSIMLRDPELIKAVFVKEFNSFQGNDWYVDPKLEPILGLNPFNLVGSEWTRSRMAVTSSLTLCKIKGMMPQIYFICDNLKAYLELNQNEFLEGYDVFGKYTTDIIASCAFGLDSQSFTDSKSKLREVSSKMFNTGIKGNLALFCALYMKKLGRLLKFKIFSDEINDYFVAIIKEASDYRIKNGISRNDFLQMLIDANLEHLQQGKGPLYNYQEMAAHCMTFFLDGFETTSIFLAFIVHEISLNPKVQTTLRNEIQTVGLKIRDFDFEKLNGLNYLDMVLKETLRKHPPGTTMARLCNKSVVLTNPKRNISLHIEEGMSVTLPMYSLHNDPEYFPNPEIFDPLRFTKENIAKRPEFCYFPFGGGPRSCPGYKFAYTMIKLAVVITVLHFNLESKDNVHTKLELNPLNTFFHSAKDGLWVRYTSLKTKSDEDV</sequence>
<dbReference type="PRINTS" id="PR00465">
    <property type="entry name" value="EP450IV"/>
</dbReference>
<dbReference type="OMA" id="FHICANL"/>
<dbReference type="Gene3D" id="1.10.630.10">
    <property type="entry name" value="Cytochrome P450"/>
    <property type="match status" value="1"/>
</dbReference>
<reference evidence="16" key="1">
    <citation type="submission" date="2022-01" db="UniProtKB">
        <authorList>
            <consortium name="EnsemblMetazoa"/>
        </authorList>
    </citation>
    <scope>IDENTIFICATION</scope>
</reference>
<evidence type="ECO:0000256" key="7">
    <source>
        <dbReference type="ARBA" id="ARBA00022723"/>
    </source>
</evidence>
<dbReference type="InterPro" id="IPR050476">
    <property type="entry name" value="Insect_CytP450_Detox"/>
</dbReference>
<proteinExistence type="inferred from homology"/>
<evidence type="ECO:0000256" key="11">
    <source>
        <dbReference type="ARBA" id="ARBA00023004"/>
    </source>
</evidence>
<evidence type="ECO:0000256" key="13">
    <source>
        <dbReference type="ARBA" id="ARBA00023136"/>
    </source>
</evidence>
<evidence type="ECO:0000256" key="4">
    <source>
        <dbReference type="ARBA" id="ARBA00004406"/>
    </source>
</evidence>
<keyword evidence="7 14" id="KW-0479">Metal-binding</keyword>
<keyword evidence="6 14" id="KW-0349">Heme</keyword>
<dbReference type="EnsemblMetazoa" id="XM_014401603.1">
    <property type="protein sequence ID" value="XP_014257089.1"/>
    <property type="gene ID" value="LOC106670924"/>
</dbReference>
<keyword evidence="11 14" id="KW-0408">Iron</keyword>
<organism evidence="16 17">
    <name type="scientific">Cimex lectularius</name>
    <name type="common">Bed bug</name>
    <name type="synonym">Acanthia lectularia</name>
    <dbReference type="NCBI Taxonomy" id="79782"/>
    <lineage>
        <taxon>Eukaryota</taxon>
        <taxon>Metazoa</taxon>
        <taxon>Ecdysozoa</taxon>
        <taxon>Arthropoda</taxon>
        <taxon>Hexapoda</taxon>
        <taxon>Insecta</taxon>
        <taxon>Pterygota</taxon>
        <taxon>Neoptera</taxon>
        <taxon>Paraneoptera</taxon>
        <taxon>Hemiptera</taxon>
        <taxon>Heteroptera</taxon>
        <taxon>Panheteroptera</taxon>
        <taxon>Cimicomorpha</taxon>
        <taxon>Cimicidae</taxon>
        <taxon>Cimex</taxon>
    </lineage>
</organism>
<evidence type="ECO:0000256" key="9">
    <source>
        <dbReference type="ARBA" id="ARBA00022848"/>
    </source>
</evidence>
<dbReference type="InterPro" id="IPR017972">
    <property type="entry name" value="Cyt_P450_CS"/>
</dbReference>
<dbReference type="AlphaFoldDB" id="A0A8I6S2Q9"/>
<keyword evidence="8" id="KW-0256">Endoplasmic reticulum</keyword>
<evidence type="ECO:0000256" key="5">
    <source>
        <dbReference type="ARBA" id="ARBA00010617"/>
    </source>
</evidence>
<dbReference type="GeneID" id="106670924"/>
<keyword evidence="17" id="KW-1185">Reference proteome</keyword>
<dbReference type="FunFam" id="1.10.630.10:FF:000182">
    <property type="entry name" value="Cytochrome P450 3A4"/>
    <property type="match status" value="1"/>
</dbReference>
<accession>A0A8I6S2Q9</accession>
<evidence type="ECO:0000256" key="3">
    <source>
        <dbReference type="ARBA" id="ARBA00004174"/>
    </source>
</evidence>
<dbReference type="PANTHER" id="PTHR24292">
    <property type="entry name" value="CYTOCHROME P450"/>
    <property type="match status" value="1"/>
</dbReference>
<dbReference type="OrthoDB" id="2789670at2759"/>
<dbReference type="PROSITE" id="PS00086">
    <property type="entry name" value="CYTOCHROME_P450"/>
    <property type="match status" value="1"/>
</dbReference>
<dbReference type="SUPFAM" id="SSF48264">
    <property type="entry name" value="Cytochrome P450"/>
    <property type="match status" value="1"/>
</dbReference>
<dbReference type="RefSeq" id="XP_014257089.1">
    <property type="nucleotide sequence ID" value="XM_014401603.1"/>
</dbReference>
<dbReference type="GO" id="GO:0005789">
    <property type="term" value="C:endoplasmic reticulum membrane"/>
    <property type="evidence" value="ECO:0007669"/>
    <property type="project" value="UniProtKB-SubCell"/>
</dbReference>
<protein>
    <recommendedName>
        <fullName evidence="18">Cytochrome P450</fullName>
    </recommendedName>
</protein>
<evidence type="ECO:0000313" key="17">
    <source>
        <dbReference type="Proteomes" id="UP000494040"/>
    </source>
</evidence>
<comment type="similarity">
    <text evidence="5 15">Belongs to the cytochrome P450 family.</text>
</comment>
<evidence type="ECO:0000256" key="8">
    <source>
        <dbReference type="ARBA" id="ARBA00022824"/>
    </source>
</evidence>
<comment type="cofactor">
    <cofactor evidence="1 14">
        <name>heme</name>
        <dbReference type="ChEBI" id="CHEBI:30413"/>
    </cofactor>
</comment>
<dbReference type="KEGG" id="clec:106670924"/>
<keyword evidence="9" id="KW-0492">Microsome</keyword>
<evidence type="ECO:0000256" key="12">
    <source>
        <dbReference type="ARBA" id="ARBA00023033"/>
    </source>
</evidence>
<dbReference type="InterPro" id="IPR002403">
    <property type="entry name" value="Cyt_P450_E_grp-IV"/>
</dbReference>
<comment type="function">
    <text evidence="2">May be involved in the metabolism of insect hormones and in the breakdown of synthetic insecticides.</text>
</comment>
<dbReference type="InterPro" id="IPR001128">
    <property type="entry name" value="Cyt_P450"/>
</dbReference>
<dbReference type="InterPro" id="IPR036396">
    <property type="entry name" value="Cyt_P450_sf"/>
</dbReference>
<dbReference type="GO" id="GO:0020037">
    <property type="term" value="F:heme binding"/>
    <property type="evidence" value="ECO:0007669"/>
    <property type="project" value="InterPro"/>
</dbReference>
<name>A0A8I6S2Q9_CIMLE</name>
<evidence type="ECO:0000256" key="6">
    <source>
        <dbReference type="ARBA" id="ARBA00022617"/>
    </source>
</evidence>
<evidence type="ECO:0000256" key="2">
    <source>
        <dbReference type="ARBA" id="ARBA00003690"/>
    </source>
</evidence>
<evidence type="ECO:0000256" key="15">
    <source>
        <dbReference type="RuleBase" id="RU000461"/>
    </source>
</evidence>
<feature type="binding site" description="axial binding residue" evidence="14">
    <location>
        <position position="444"/>
    </location>
    <ligand>
        <name>heme</name>
        <dbReference type="ChEBI" id="CHEBI:30413"/>
    </ligand>
    <ligandPart>
        <name>Fe</name>
        <dbReference type="ChEBI" id="CHEBI:18248"/>
    </ligandPart>
</feature>
<dbReference type="PANTHER" id="PTHR24292:SF84">
    <property type="entry name" value="CYTOCHROME P450 28A5-RELATED"/>
    <property type="match status" value="1"/>
</dbReference>
<dbReference type="Proteomes" id="UP000494040">
    <property type="component" value="Unassembled WGS sequence"/>
</dbReference>
<dbReference type="PRINTS" id="PR00385">
    <property type="entry name" value="P450"/>
</dbReference>
<keyword evidence="10 15" id="KW-0560">Oxidoreductase</keyword>